<reference evidence="8 9" key="1">
    <citation type="journal article" date="2014" name="Genome Announc.">
        <title>Genome Sequence and Methylome of Soil Bacterium Gemmatirosa kalamazoonensis KBS708T, a Member of the Rarely Cultivated Gemmatimonadetes Phylum.</title>
        <authorList>
            <person name="Debruyn J.M."/>
            <person name="Radosevich M."/>
            <person name="Wommack K.E."/>
            <person name="Polson S.W."/>
            <person name="Hauser L.J."/>
            <person name="Fawaz M.N."/>
            <person name="Korlach J."/>
            <person name="Tsai Y.C."/>
        </authorList>
    </citation>
    <scope>NUCLEOTIDE SEQUENCE [LARGE SCALE GENOMIC DNA]</scope>
    <source>
        <strain evidence="8 9">KBS708</strain>
    </source>
</reference>
<keyword evidence="3" id="KW-0805">Transcription regulation</keyword>
<organism evidence="8 9">
    <name type="scientific">Gemmatirosa kalamazoonensis</name>
    <dbReference type="NCBI Taxonomy" id="861299"/>
    <lineage>
        <taxon>Bacteria</taxon>
        <taxon>Pseudomonadati</taxon>
        <taxon>Gemmatimonadota</taxon>
        <taxon>Gemmatimonadia</taxon>
        <taxon>Gemmatimonadales</taxon>
        <taxon>Gemmatimonadaceae</taxon>
        <taxon>Gemmatirosa</taxon>
    </lineage>
</organism>
<dbReference type="InParanoid" id="W0RLU8"/>
<dbReference type="PROSITE" id="PS51832">
    <property type="entry name" value="HD_GYP"/>
    <property type="match status" value="1"/>
</dbReference>
<feature type="domain" description="HD-GYP" evidence="7">
    <location>
        <begin position="172"/>
        <end position="365"/>
    </location>
</feature>
<dbReference type="GO" id="GO:0000160">
    <property type="term" value="P:phosphorelay signal transduction system"/>
    <property type="evidence" value="ECO:0007669"/>
    <property type="project" value="UniProtKB-KW"/>
</dbReference>
<feature type="modified residue" description="4-aspartylphosphate" evidence="5">
    <location>
        <position position="80"/>
    </location>
</feature>
<dbReference type="STRING" id="861299.J421_3895"/>
<protein>
    <submittedName>
        <fullName evidence="8">Response regulator receiver</fullName>
    </submittedName>
</protein>
<dbReference type="InterPro" id="IPR037522">
    <property type="entry name" value="HD_GYP_dom"/>
</dbReference>
<dbReference type="Gene3D" id="1.10.3210.10">
    <property type="entry name" value="Hypothetical protein af1432"/>
    <property type="match status" value="1"/>
</dbReference>
<dbReference type="FunFam" id="3.40.50.2300:FF:000018">
    <property type="entry name" value="DNA-binding transcriptional regulator NtrC"/>
    <property type="match status" value="1"/>
</dbReference>
<keyword evidence="9" id="KW-1185">Reference proteome</keyword>
<dbReference type="Proteomes" id="UP000019151">
    <property type="component" value="Chromosome"/>
</dbReference>
<feature type="domain" description="Response regulatory" evidence="6">
    <location>
        <begin position="31"/>
        <end position="145"/>
    </location>
</feature>
<dbReference type="SMART" id="SM00448">
    <property type="entry name" value="REC"/>
    <property type="match status" value="1"/>
</dbReference>
<evidence type="ECO:0000313" key="9">
    <source>
        <dbReference type="Proteomes" id="UP000019151"/>
    </source>
</evidence>
<accession>W0RLU8</accession>
<dbReference type="InterPro" id="IPR011006">
    <property type="entry name" value="CheY-like_superfamily"/>
</dbReference>
<dbReference type="PROSITE" id="PS50110">
    <property type="entry name" value="RESPONSE_REGULATORY"/>
    <property type="match status" value="1"/>
</dbReference>
<dbReference type="Gene3D" id="3.40.50.2300">
    <property type="match status" value="1"/>
</dbReference>
<keyword evidence="2" id="KW-0902">Two-component regulatory system</keyword>
<dbReference type="EMBL" id="CP007128">
    <property type="protein sequence ID" value="AHG91432.1"/>
    <property type="molecule type" value="Genomic_DNA"/>
</dbReference>
<evidence type="ECO:0000313" key="8">
    <source>
        <dbReference type="EMBL" id="AHG91432.1"/>
    </source>
</evidence>
<dbReference type="AlphaFoldDB" id="W0RLU8"/>
<dbReference type="KEGG" id="gba:J421_3895"/>
<evidence type="ECO:0000256" key="3">
    <source>
        <dbReference type="ARBA" id="ARBA00023015"/>
    </source>
</evidence>
<name>W0RLU8_9BACT</name>
<keyword evidence="1 5" id="KW-0597">Phosphoprotein</keyword>
<sequence>MSSRPPLLTTPASSVPIIVPDTLAVSTVPQRALVVDDEPRLRQVLVRLMTRDGFECADAANGDEAIRQLERTPVTLVMSDLRMPGTDGVELLRTIRERWPNTAVVMITAVSDVDVAVRCLALGAMDYLTKPFHLEEVRARVRQALDKRRLLLENREHQLRLEARVAEQARSLESLFLASMQSLADALEVKDPYTRGHSIRVSLYSVSIAHALGLGTDVIRQIELGGHLHDIGKIGVRESVLKKPGPLTEEEYRHIMTHPVVGWKLLNPLLSDMPLALDIVRSHHERVDGCGMPDGLAGDAIPLVARIAAVADSFDAMTSDRPYRVGLSMAAARQELWRCAGTQYDPDVVAAFDAAVEEGEISIGA</sequence>
<dbReference type="SUPFAM" id="SSF109604">
    <property type="entry name" value="HD-domain/PDEase-like"/>
    <property type="match status" value="1"/>
</dbReference>
<dbReference type="InterPro" id="IPR001789">
    <property type="entry name" value="Sig_transdc_resp-reg_receiver"/>
</dbReference>
<proteinExistence type="predicted"/>
<evidence type="ECO:0000256" key="1">
    <source>
        <dbReference type="ARBA" id="ARBA00022553"/>
    </source>
</evidence>
<keyword evidence="4" id="KW-0804">Transcription</keyword>
<dbReference type="CDD" id="cd00077">
    <property type="entry name" value="HDc"/>
    <property type="match status" value="1"/>
</dbReference>
<evidence type="ECO:0000256" key="5">
    <source>
        <dbReference type="PROSITE-ProRule" id="PRU00169"/>
    </source>
</evidence>
<dbReference type="Pfam" id="PF13487">
    <property type="entry name" value="HD_5"/>
    <property type="match status" value="1"/>
</dbReference>
<dbReference type="eggNOG" id="COG3437">
    <property type="taxonomic scope" value="Bacteria"/>
</dbReference>
<evidence type="ECO:0000259" key="7">
    <source>
        <dbReference type="PROSITE" id="PS51832"/>
    </source>
</evidence>
<gene>
    <name evidence="8" type="ORF">J421_3895</name>
</gene>
<dbReference type="PANTHER" id="PTHR45228:SF1">
    <property type="entry name" value="CYCLIC DI-GMP PHOSPHODIESTERASE TM_0186"/>
    <property type="match status" value="1"/>
</dbReference>
<dbReference type="InterPro" id="IPR003607">
    <property type="entry name" value="HD/PDEase_dom"/>
</dbReference>
<evidence type="ECO:0000256" key="2">
    <source>
        <dbReference type="ARBA" id="ARBA00023012"/>
    </source>
</evidence>
<evidence type="ECO:0000256" key="4">
    <source>
        <dbReference type="ARBA" id="ARBA00023163"/>
    </source>
</evidence>
<dbReference type="FunCoup" id="W0RLU8">
    <property type="interactions" value="99"/>
</dbReference>
<dbReference type="SUPFAM" id="SSF52172">
    <property type="entry name" value="CheY-like"/>
    <property type="match status" value="1"/>
</dbReference>
<evidence type="ECO:0000259" key="6">
    <source>
        <dbReference type="PROSITE" id="PS50110"/>
    </source>
</evidence>
<dbReference type="InterPro" id="IPR052020">
    <property type="entry name" value="Cyclic_di-GMP/3'3'-cGAMP_PDE"/>
</dbReference>
<dbReference type="HOGENOM" id="CLU_000445_92_10_0"/>
<dbReference type="PANTHER" id="PTHR45228">
    <property type="entry name" value="CYCLIC DI-GMP PHOSPHODIESTERASE TM_0186-RELATED"/>
    <property type="match status" value="1"/>
</dbReference>
<dbReference type="SMART" id="SM00471">
    <property type="entry name" value="HDc"/>
    <property type="match status" value="1"/>
</dbReference>
<dbReference type="Pfam" id="PF00072">
    <property type="entry name" value="Response_reg"/>
    <property type="match status" value="1"/>
</dbReference>